<keyword evidence="4" id="KW-0325">Glycoprotein</keyword>
<organism evidence="9 10">
    <name type="scientific">Dictyocaulus viviparus</name>
    <name type="common">Bovine lungworm</name>
    <dbReference type="NCBI Taxonomy" id="29172"/>
    <lineage>
        <taxon>Eukaryota</taxon>
        <taxon>Metazoa</taxon>
        <taxon>Ecdysozoa</taxon>
        <taxon>Nematoda</taxon>
        <taxon>Chromadorea</taxon>
        <taxon>Rhabditida</taxon>
        <taxon>Rhabditina</taxon>
        <taxon>Rhabditomorpha</taxon>
        <taxon>Strongyloidea</taxon>
        <taxon>Metastrongylidae</taxon>
        <taxon>Dictyocaulus</taxon>
    </lineage>
</organism>
<dbReference type="Pfam" id="PF24973">
    <property type="entry name" value="EGF_LMN_ATRN"/>
    <property type="match status" value="2"/>
</dbReference>
<name>A0A0D8XUP3_DICVI</name>
<evidence type="ECO:0000256" key="7">
    <source>
        <dbReference type="SAM" id="MobiDB-lite"/>
    </source>
</evidence>
<dbReference type="OrthoDB" id="5985440at2759"/>
<sequence>MMNERKTEEDNKIANGLNDFLSQNRFDELLYSKHQDGENDVVEEAFDRYFEEQPSNREAALMDEFLGDELKRAQRDTVDAERQFVEYEEEALEPEELNPEWLTWQTPRHKNLISQMITGKASKWEILNEIGDQFYHLRKDVRAVYKTGLQNYCIKNIKNVIGEEHFNVLRGMYLDTDPIDQMETKFHELVAELPEERERLLADHYAVFCRKIFRLVHFEPTDLTTWLTTPQKNGSRRNDSKSRCEGYANLRQEATGEQKDEATDIIETGCRHFIAHMFGDDNAEELEELREAGVKSKQYLAARLATHISEVSDTVDRKRAEGSLSICSRIYLAYDGSCDCNGHSSICDSLRHYCVNCTDNTYGVQCEMCMESFTGNPLNGGECTPIELEETSCTCNNHSDICDTEGKCQSCLHNTVGDHCERCAAGFHGDATTGTPDDCTRCPCPDGGDCFINEQDLVQCRECPIGKHGIICEEDGMTQKDKDKETTKDRETRKKLKHSDVKDERTNNTESNEEFTSVINQNMSRSCKVFKYHTGNVQLAVSTTVNNPMNAGSAKI</sequence>
<dbReference type="GO" id="GO:0009888">
    <property type="term" value="P:tissue development"/>
    <property type="evidence" value="ECO:0007669"/>
    <property type="project" value="TreeGrafter"/>
</dbReference>
<dbReference type="Gene3D" id="2.10.25.10">
    <property type="entry name" value="Laminin"/>
    <property type="match status" value="2"/>
</dbReference>
<dbReference type="InterPro" id="IPR032487">
    <property type="entry name" value="ABA-1_nematode"/>
</dbReference>
<dbReference type="Gene3D" id="1.10.533.30">
    <property type="entry name" value="Nematode polyprotein allergen ABA-1"/>
    <property type="match status" value="2"/>
</dbReference>
<protein>
    <submittedName>
        <fullName evidence="9">Laminin EGF-like protein</fullName>
    </submittedName>
</protein>
<dbReference type="InterPro" id="IPR038289">
    <property type="entry name" value="DVA-1_sf"/>
</dbReference>
<evidence type="ECO:0000256" key="5">
    <source>
        <dbReference type="ARBA" id="ARBA00023292"/>
    </source>
</evidence>
<dbReference type="InterPro" id="IPR002049">
    <property type="entry name" value="LE_dom"/>
</dbReference>
<dbReference type="STRING" id="29172.A0A0D8XUP3"/>
<reference evidence="9 10" key="1">
    <citation type="submission" date="2013-11" db="EMBL/GenBank/DDBJ databases">
        <title>Draft genome of the bovine lungworm Dictyocaulus viviparus.</title>
        <authorList>
            <person name="Mitreva M."/>
        </authorList>
    </citation>
    <scope>NUCLEOTIDE SEQUENCE [LARGE SCALE GENOMIC DNA]</scope>
    <source>
        <strain evidence="9 10">HannoverDv2000</strain>
    </source>
</reference>
<dbReference type="PROSITE" id="PS50027">
    <property type="entry name" value="EGF_LAM_2"/>
    <property type="match status" value="1"/>
</dbReference>
<dbReference type="AlphaFoldDB" id="A0A0D8XUP3"/>
<keyword evidence="10" id="KW-1185">Reference proteome</keyword>
<accession>A0A0D8XUP3</accession>
<feature type="region of interest" description="Disordered" evidence="7">
    <location>
        <begin position="480"/>
        <end position="513"/>
    </location>
</feature>
<keyword evidence="5 6" id="KW-0424">Laminin EGF-like domain</keyword>
<feature type="domain" description="Laminin EGF-like" evidence="8">
    <location>
        <begin position="393"/>
        <end position="441"/>
    </location>
</feature>
<dbReference type="Proteomes" id="UP000053766">
    <property type="component" value="Unassembled WGS sequence"/>
</dbReference>
<gene>
    <name evidence="9" type="ORF">DICVIV_05679</name>
</gene>
<dbReference type="PROSITE" id="PS01248">
    <property type="entry name" value="EGF_LAM_1"/>
    <property type="match status" value="1"/>
</dbReference>
<feature type="disulfide bond" evidence="6">
    <location>
        <begin position="411"/>
        <end position="420"/>
    </location>
</feature>
<evidence type="ECO:0000256" key="2">
    <source>
        <dbReference type="ARBA" id="ARBA00022737"/>
    </source>
</evidence>
<feature type="compositionally biased region" description="Basic and acidic residues" evidence="7">
    <location>
        <begin position="480"/>
        <end position="507"/>
    </location>
</feature>
<dbReference type="InterPro" id="IPR056863">
    <property type="entry name" value="LMN_ATRN_NET-like_EGF"/>
</dbReference>
<dbReference type="CDD" id="cd00055">
    <property type="entry name" value="EGF_Lam"/>
    <property type="match status" value="2"/>
</dbReference>
<evidence type="ECO:0000256" key="3">
    <source>
        <dbReference type="ARBA" id="ARBA00023157"/>
    </source>
</evidence>
<proteinExistence type="predicted"/>
<dbReference type="FunFam" id="2.10.25.10:FF:000188">
    <property type="entry name" value="Laminin subunit gamma 2"/>
    <property type="match status" value="2"/>
</dbReference>
<reference evidence="10" key="2">
    <citation type="journal article" date="2016" name="Sci. Rep.">
        <title>Dictyocaulus viviparus genome, variome and transcriptome elucidate lungworm biology and support future intervention.</title>
        <authorList>
            <person name="McNulty S.N."/>
            <person name="Strube C."/>
            <person name="Rosa B.A."/>
            <person name="Martin J.C."/>
            <person name="Tyagi R."/>
            <person name="Choi Y.J."/>
            <person name="Wang Q."/>
            <person name="Hallsworth Pepin K."/>
            <person name="Zhang X."/>
            <person name="Ozersky P."/>
            <person name="Wilson R.K."/>
            <person name="Sternberg P.W."/>
            <person name="Gasser R.B."/>
            <person name="Mitreva M."/>
        </authorList>
    </citation>
    <scope>NUCLEOTIDE SEQUENCE [LARGE SCALE GENOMIC DNA]</scope>
    <source>
        <strain evidence="10">HannoverDv2000</strain>
    </source>
</reference>
<keyword evidence="2" id="KW-0677">Repeat</keyword>
<dbReference type="EMBL" id="KN716275">
    <property type="protein sequence ID" value="KJH48215.1"/>
    <property type="molecule type" value="Genomic_DNA"/>
</dbReference>
<dbReference type="SMART" id="SM00180">
    <property type="entry name" value="EGF_Lam"/>
    <property type="match status" value="2"/>
</dbReference>
<dbReference type="GO" id="GO:0005604">
    <property type="term" value="C:basement membrane"/>
    <property type="evidence" value="ECO:0007669"/>
    <property type="project" value="UniProtKB-ARBA"/>
</dbReference>
<dbReference type="SUPFAM" id="SSF57196">
    <property type="entry name" value="EGF/Laminin"/>
    <property type="match status" value="2"/>
</dbReference>
<evidence type="ECO:0000313" key="10">
    <source>
        <dbReference type="Proteomes" id="UP000053766"/>
    </source>
</evidence>
<dbReference type="PANTHER" id="PTHR10574:SF406">
    <property type="entry name" value="LAMININ SUBUNIT ALPHA 5"/>
    <property type="match status" value="1"/>
</dbReference>
<evidence type="ECO:0000313" key="9">
    <source>
        <dbReference type="EMBL" id="KJH48215.1"/>
    </source>
</evidence>
<dbReference type="GO" id="GO:0009887">
    <property type="term" value="P:animal organ morphogenesis"/>
    <property type="evidence" value="ECO:0007669"/>
    <property type="project" value="TreeGrafter"/>
</dbReference>
<evidence type="ECO:0000256" key="1">
    <source>
        <dbReference type="ARBA" id="ARBA00022729"/>
    </source>
</evidence>
<dbReference type="PANTHER" id="PTHR10574">
    <property type="entry name" value="NETRIN/LAMININ-RELATED"/>
    <property type="match status" value="1"/>
</dbReference>
<evidence type="ECO:0000256" key="6">
    <source>
        <dbReference type="PROSITE-ProRule" id="PRU00460"/>
    </source>
</evidence>
<evidence type="ECO:0000259" key="8">
    <source>
        <dbReference type="PROSITE" id="PS50027"/>
    </source>
</evidence>
<keyword evidence="3 6" id="KW-1015">Disulfide bond</keyword>
<dbReference type="InterPro" id="IPR050440">
    <property type="entry name" value="Laminin/Netrin_ECM"/>
</dbReference>
<evidence type="ECO:0000256" key="4">
    <source>
        <dbReference type="ARBA" id="ARBA00023180"/>
    </source>
</evidence>
<comment type="caution">
    <text evidence="6">Lacks conserved residue(s) required for the propagation of feature annotation.</text>
</comment>
<keyword evidence="1" id="KW-0732">Signal</keyword>
<dbReference type="Pfam" id="PF16469">
    <property type="entry name" value="NPA"/>
    <property type="match status" value="2"/>
</dbReference>